<accession>F0YS50</accession>
<dbReference type="AlphaFoldDB" id="F0YS50"/>
<feature type="compositionally biased region" description="Pro residues" evidence="1">
    <location>
        <begin position="11"/>
        <end position="25"/>
    </location>
</feature>
<dbReference type="InterPro" id="IPR032710">
    <property type="entry name" value="NTF2-like_dom_sf"/>
</dbReference>
<dbReference type="TCDB" id="1.S.9.2.1">
    <property type="family name" value="the bacterial/archaeal nanocompartment encapsulin shell protein4 (banc-sp4) family"/>
</dbReference>
<name>F0YS50_AURAN</name>
<feature type="compositionally biased region" description="Basic and acidic residues" evidence="1">
    <location>
        <begin position="102"/>
        <end position="123"/>
    </location>
</feature>
<evidence type="ECO:0000313" key="2">
    <source>
        <dbReference type="EMBL" id="EGB02059.1"/>
    </source>
</evidence>
<dbReference type="Gene3D" id="3.10.450.240">
    <property type="match status" value="1"/>
</dbReference>
<sequence length="309" mass="33819">MYDEAKAAQKPPSPPPAFAAAPPPADARGGLQVLGYSTQRIKFFRDNFADFTAQEFQCQVQEHVNKLVKHEIIPFIRKRSFAIPVQDFEVPRAPVRLLSAKAPEEEKAAAEKEPSTEEPKDEAAESSPSIGKRLIDGWEALSARARTLDAKEVARIAQGELRQAYAELTGADRGSVLKTSVTFHDDAAAPAADGAEEVDEREKQLLVIDARDNWEKLRARLKEAPIISDILKGAGKARDAAAATAAGRAAAAGRDRVNDKIEDAREFWETSQNPLVYQASSIVDAVTAETDMAAATRELRRLDPRFSME</sequence>
<dbReference type="EMBL" id="GL833849">
    <property type="protein sequence ID" value="EGB02059.1"/>
    <property type="molecule type" value="Genomic_DNA"/>
</dbReference>
<reference evidence="2 3" key="1">
    <citation type="journal article" date="2011" name="Proc. Natl. Acad. Sci. U.S.A.">
        <title>Niche of harmful alga Aureococcus anophagefferens revealed through ecogenomics.</title>
        <authorList>
            <person name="Gobler C.J."/>
            <person name="Berry D.L."/>
            <person name="Dyhrman S.T."/>
            <person name="Wilhelm S.W."/>
            <person name="Salamov A."/>
            <person name="Lobanov A.V."/>
            <person name="Zhang Y."/>
            <person name="Collier J.L."/>
            <person name="Wurch L.L."/>
            <person name="Kustka A.B."/>
            <person name="Dill B.D."/>
            <person name="Shah M."/>
            <person name="VerBerkmoes N.C."/>
            <person name="Kuo A."/>
            <person name="Terry A."/>
            <person name="Pangilinan J."/>
            <person name="Lindquist E.A."/>
            <person name="Lucas S."/>
            <person name="Paulsen I.T."/>
            <person name="Hattenrath-Lehmann T.K."/>
            <person name="Talmage S.C."/>
            <person name="Walker E.A."/>
            <person name="Koch F."/>
            <person name="Burson A.M."/>
            <person name="Marcoval M.A."/>
            <person name="Tang Y.Z."/>
            <person name="Lecleir G.R."/>
            <person name="Coyne K.J."/>
            <person name="Berg G.M."/>
            <person name="Bertrand E.M."/>
            <person name="Saito M.A."/>
            <person name="Gladyshev V.N."/>
            <person name="Grigoriev I.V."/>
        </authorList>
    </citation>
    <scope>NUCLEOTIDE SEQUENCE [LARGE SCALE GENOMIC DNA]</scope>
    <source>
        <strain evidence="3">CCMP 1984</strain>
    </source>
</reference>
<dbReference type="GO" id="GO:0005743">
    <property type="term" value="C:mitochondrial inner membrane"/>
    <property type="evidence" value="ECO:0007669"/>
    <property type="project" value="TreeGrafter"/>
</dbReference>
<proteinExistence type="predicted"/>
<dbReference type="Proteomes" id="UP000002729">
    <property type="component" value="Unassembled WGS sequence"/>
</dbReference>
<dbReference type="GO" id="GO:0051087">
    <property type="term" value="F:protein-folding chaperone binding"/>
    <property type="evidence" value="ECO:0007669"/>
    <property type="project" value="TreeGrafter"/>
</dbReference>
<evidence type="ECO:0000313" key="3">
    <source>
        <dbReference type="Proteomes" id="UP000002729"/>
    </source>
</evidence>
<protein>
    <submittedName>
        <fullName evidence="2">Uncharacterized protein</fullName>
    </submittedName>
</protein>
<dbReference type="SUPFAM" id="SSF54427">
    <property type="entry name" value="NTF2-like"/>
    <property type="match status" value="1"/>
</dbReference>
<evidence type="ECO:0000256" key="1">
    <source>
        <dbReference type="SAM" id="MobiDB-lite"/>
    </source>
</evidence>
<dbReference type="InParanoid" id="F0YS50"/>
<keyword evidence="3" id="KW-1185">Reference proteome</keyword>
<dbReference type="GeneID" id="20227344"/>
<dbReference type="PANTHER" id="PTHR10721:SF1">
    <property type="entry name" value="MITOCHONDRIAL IMPORT INNER MEMBRANE TRANSLOCASE SUBUNIT TIM44"/>
    <property type="match status" value="1"/>
</dbReference>
<organism evidence="3">
    <name type="scientific">Aureococcus anophagefferens</name>
    <name type="common">Harmful bloom alga</name>
    <dbReference type="NCBI Taxonomy" id="44056"/>
    <lineage>
        <taxon>Eukaryota</taxon>
        <taxon>Sar</taxon>
        <taxon>Stramenopiles</taxon>
        <taxon>Ochrophyta</taxon>
        <taxon>Pelagophyceae</taxon>
        <taxon>Pelagomonadales</taxon>
        <taxon>Pelagomonadaceae</taxon>
        <taxon>Aureococcus</taxon>
    </lineage>
</organism>
<feature type="non-terminal residue" evidence="2">
    <location>
        <position position="309"/>
    </location>
</feature>
<feature type="region of interest" description="Disordered" evidence="1">
    <location>
        <begin position="99"/>
        <end position="129"/>
    </location>
</feature>
<dbReference type="KEGG" id="aaf:AURANDRAFT_69236"/>
<gene>
    <name evidence="2" type="ORF">AURANDRAFT_69236</name>
</gene>
<dbReference type="RefSeq" id="XP_009043242.1">
    <property type="nucleotide sequence ID" value="XM_009044994.1"/>
</dbReference>
<dbReference type="InterPro" id="IPR039544">
    <property type="entry name" value="Tim44-like"/>
</dbReference>
<dbReference type="OrthoDB" id="10265990at2759"/>
<dbReference type="PANTHER" id="PTHR10721">
    <property type="entry name" value="MITOCHONDRIAL IMPORT INNER MEMBRANE TRANSLOCASE SUBUNIT TIM44"/>
    <property type="match status" value="1"/>
</dbReference>
<dbReference type="GO" id="GO:0030150">
    <property type="term" value="P:protein import into mitochondrial matrix"/>
    <property type="evidence" value="ECO:0007669"/>
    <property type="project" value="TreeGrafter"/>
</dbReference>
<feature type="region of interest" description="Disordered" evidence="1">
    <location>
        <begin position="1"/>
        <end position="25"/>
    </location>
</feature>